<accession>A0AAI9G4J6</accession>
<sequence length="53" mass="6112">MSSTDFEKLRDALKKLSPLQLKRLQGEIQQALVKRNADILSREERDALARLFA</sequence>
<dbReference type="RefSeq" id="WP_167772725.1">
    <property type="nucleotide sequence ID" value="NZ_CAWPVW010000087.1"/>
</dbReference>
<evidence type="ECO:0000313" key="2">
    <source>
        <dbReference type="Proteomes" id="UP001253463"/>
    </source>
</evidence>
<organism evidence="1 2">
    <name type="scientific">Vibrio navarrensis</name>
    <dbReference type="NCBI Taxonomy" id="29495"/>
    <lineage>
        <taxon>Bacteria</taxon>
        <taxon>Pseudomonadati</taxon>
        <taxon>Pseudomonadota</taxon>
        <taxon>Gammaproteobacteria</taxon>
        <taxon>Vibrionales</taxon>
        <taxon>Vibrionaceae</taxon>
        <taxon>Vibrio</taxon>
    </lineage>
</organism>
<dbReference type="EMBL" id="ABNSCA010000003">
    <property type="protein sequence ID" value="ELN6932179.1"/>
    <property type="molecule type" value="Genomic_DNA"/>
</dbReference>
<protein>
    <submittedName>
        <fullName evidence="1">Uncharacterized protein</fullName>
    </submittedName>
</protein>
<reference evidence="1" key="1">
    <citation type="submission" date="2023-10" db="EMBL/GenBank/DDBJ databases">
        <authorList>
            <consortium name="PulseNet: The National Subtyping Network for Foodborne Disease Surveillance"/>
        </authorList>
    </citation>
    <scope>NUCLEOTIDE SEQUENCE</scope>
    <source>
        <strain evidence="1">PNUSAV004886</strain>
    </source>
</reference>
<proteinExistence type="predicted"/>
<dbReference type="Proteomes" id="UP001253463">
    <property type="component" value="Unassembled WGS sequence"/>
</dbReference>
<dbReference type="AlphaFoldDB" id="A0AAI9G4J6"/>
<evidence type="ECO:0000313" key="1">
    <source>
        <dbReference type="EMBL" id="ELN6932179.1"/>
    </source>
</evidence>
<gene>
    <name evidence="1" type="ORF">RZY48_001564</name>
</gene>
<name>A0AAI9G4J6_9VIBR</name>
<dbReference type="GeneID" id="93875743"/>
<comment type="caution">
    <text evidence="1">The sequence shown here is derived from an EMBL/GenBank/DDBJ whole genome shotgun (WGS) entry which is preliminary data.</text>
</comment>